<dbReference type="EMBL" id="BDGG01000001">
    <property type="protein sequence ID" value="GAU89453.1"/>
    <property type="molecule type" value="Genomic_DNA"/>
</dbReference>
<evidence type="ECO:0000313" key="2">
    <source>
        <dbReference type="Proteomes" id="UP000186922"/>
    </source>
</evidence>
<dbReference type="Proteomes" id="UP000186922">
    <property type="component" value="Unassembled WGS sequence"/>
</dbReference>
<evidence type="ECO:0000313" key="1">
    <source>
        <dbReference type="EMBL" id="GAU89453.1"/>
    </source>
</evidence>
<comment type="caution">
    <text evidence="1">The sequence shown here is derived from an EMBL/GenBank/DDBJ whole genome shotgun (WGS) entry which is preliminary data.</text>
</comment>
<protein>
    <submittedName>
        <fullName evidence="1">Uncharacterized protein</fullName>
    </submittedName>
</protein>
<dbReference type="AlphaFoldDB" id="A0A1D1USW4"/>
<reference evidence="1 2" key="1">
    <citation type="journal article" date="2016" name="Nat. Commun.">
        <title>Extremotolerant tardigrade genome and improved radiotolerance of human cultured cells by tardigrade-unique protein.</title>
        <authorList>
            <person name="Hashimoto T."/>
            <person name="Horikawa D.D."/>
            <person name="Saito Y."/>
            <person name="Kuwahara H."/>
            <person name="Kozuka-Hata H."/>
            <person name="Shin-I T."/>
            <person name="Minakuchi Y."/>
            <person name="Ohishi K."/>
            <person name="Motoyama A."/>
            <person name="Aizu T."/>
            <person name="Enomoto A."/>
            <person name="Kondo K."/>
            <person name="Tanaka S."/>
            <person name="Hara Y."/>
            <person name="Koshikawa S."/>
            <person name="Sagara H."/>
            <person name="Miura T."/>
            <person name="Yokobori S."/>
            <person name="Miyagawa K."/>
            <person name="Suzuki Y."/>
            <person name="Kubo T."/>
            <person name="Oyama M."/>
            <person name="Kohara Y."/>
            <person name="Fujiyama A."/>
            <person name="Arakawa K."/>
            <person name="Katayama T."/>
            <person name="Toyoda A."/>
            <person name="Kunieda T."/>
        </authorList>
    </citation>
    <scope>NUCLEOTIDE SEQUENCE [LARGE SCALE GENOMIC DNA]</scope>
    <source>
        <strain evidence="1 2">YOKOZUNA-1</strain>
    </source>
</reference>
<gene>
    <name evidence="1" type="primary">RvY_02002-1</name>
    <name evidence="1" type="synonym">RvY_02002.1</name>
    <name evidence="1" type="ORF">RvY_02002</name>
</gene>
<accession>A0A1D1USW4</accession>
<name>A0A1D1USW4_RAMVA</name>
<organism evidence="1 2">
    <name type="scientific">Ramazzottius varieornatus</name>
    <name type="common">Water bear</name>
    <name type="synonym">Tardigrade</name>
    <dbReference type="NCBI Taxonomy" id="947166"/>
    <lineage>
        <taxon>Eukaryota</taxon>
        <taxon>Metazoa</taxon>
        <taxon>Ecdysozoa</taxon>
        <taxon>Tardigrada</taxon>
        <taxon>Eutardigrada</taxon>
        <taxon>Parachela</taxon>
        <taxon>Hypsibioidea</taxon>
        <taxon>Ramazzottiidae</taxon>
        <taxon>Ramazzottius</taxon>
    </lineage>
</organism>
<keyword evidence="2" id="KW-1185">Reference proteome</keyword>
<proteinExistence type="predicted"/>
<sequence>MANVESFSYHVHRTALNRHTSQKLRFDIAYGGVICYVAVHVQVIDSRPSGSGPLYLFEFGLHFPCEKFGRMQIQLPVRYTPIRAVTN</sequence>